<proteinExistence type="predicted"/>
<keyword evidence="2" id="KW-1185">Reference proteome</keyword>
<evidence type="ECO:0000313" key="2">
    <source>
        <dbReference type="Proteomes" id="UP001195483"/>
    </source>
</evidence>
<evidence type="ECO:0000313" key="1">
    <source>
        <dbReference type="EMBL" id="KAK3580528.1"/>
    </source>
</evidence>
<comment type="caution">
    <text evidence="1">The sequence shown here is derived from an EMBL/GenBank/DDBJ whole genome shotgun (WGS) entry which is preliminary data.</text>
</comment>
<dbReference type="AlphaFoldDB" id="A0AAE0VJE7"/>
<reference evidence="1" key="2">
    <citation type="journal article" date="2021" name="Genome Biol. Evol.">
        <title>Developing a high-quality reference genome for a parasitic bivalve with doubly uniparental inheritance (Bivalvia: Unionida).</title>
        <authorList>
            <person name="Smith C.H."/>
        </authorList>
    </citation>
    <scope>NUCLEOTIDE SEQUENCE</scope>
    <source>
        <strain evidence="1">CHS0354</strain>
        <tissue evidence="1">Mantle</tissue>
    </source>
</reference>
<gene>
    <name evidence="1" type="ORF">CHS0354_009482</name>
</gene>
<dbReference type="Proteomes" id="UP001195483">
    <property type="component" value="Unassembled WGS sequence"/>
</dbReference>
<sequence>MAIAPGDYQPFSERGGSQETSADIKHEIIALLGVPKKSLETISRFFPPTFGVGCKRRESSKTYAITAKKAKVLEPFENPTLTNQSNFVSPCSIAPVRVLICPSTSATTAVVGPSIPSPEQRSCTPLQDENVLDLSVKRDKPVIPSKLYMASPPLVTASKARAPNLL</sequence>
<organism evidence="1 2">
    <name type="scientific">Potamilus streckersoni</name>
    <dbReference type="NCBI Taxonomy" id="2493646"/>
    <lineage>
        <taxon>Eukaryota</taxon>
        <taxon>Metazoa</taxon>
        <taxon>Spiralia</taxon>
        <taxon>Lophotrochozoa</taxon>
        <taxon>Mollusca</taxon>
        <taxon>Bivalvia</taxon>
        <taxon>Autobranchia</taxon>
        <taxon>Heteroconchia</taxon>
        <taxon>Palaeoheterodonta</taxon>
        <taxon>Unionida</taxon>
        <taxon>Unionoidea</taxon>
        <taxon>Unionidae</taxon>
        <taxon>Ambleminae</taxon>
        <taxon>Lampsilini</taxon>
        <taxon>Potamilus</taxon>
    </lineage>
</organism>
<dbReference type="EMBL" id="JAEAOA010000612">
    <property type="protein sequence ID" value="KAK3580528.1"/>
    <property type="molecule type" value="Genomic_DNA"/>
</dbReference>
<name>A0AAE0VJE7_9BIVA</name>
<accession>A0AAE0VJE7</accession>
<protein>
    <submittedName>
        <fullName evidence="1">Uncharacterized protein</fullName>
    </submittedName>
</protein>
<reference evidence="1" key="3">
    <citation type="submission" date="2023-05" db="EMBL/GenBank/DDBJ databases">
        <authorList>
            <person name="Smith C.H."/>
        </authorList>
    </citation>
    <scope>NUCLEOTIDE SEQUENCE</scope>
    <source>
        <strain evidence="1">CHS0354</strain>
        <tissue evidence="1">Mantle</tissue>
    </source>
</reference>
<reference evidence="1" key="1">
    <citation type="journal article" date="2021" name="Genome Biol. Evol.">
        <title>A High-Quality Reference Genome for a Parasitic Bivalve with Doubly Uniparental Inheritance (Bivalvia: Unionida).</title>
        <authorList>
            <person name="Smith C.H."/>
        </authorList>
    </citation>
    <scope>NUCLEOTIDE SEQUENCE</scope>
    <source>
        <strain evidence="1">CHS0354</strain>
    </source>
</reference>